<dbReference type="STRING" id="1109412.BN1221_02263c"/>
<evidence type="ECO:0000313" key="2">
    <source>
        <dbReference type="EMBL" id="CPR16763.1"/>
    </source>
</evidence>
<evidence type="ECO:0000313" key="3">
    <source>
        <dbReference type="EMBL" id="RLM27139.1"/>
    </source>
</evidence>
<reference evidence="3 5" key="3">
    <citation type="submission" date="2016-09" db="EMBL/GenBank/DDBJ databases">
        <authorList>
            <person name="Doonan J."/>
            <person name="Pachebat J.A."/>
            <person name="Golyshin P.N."/>
            <person name="Denman S."/>
            <person name="Mcdonald J.E."/>
        </authorList>
    </citation>
    <scope>NUCLEOTIDE SEQUENCE [LARGE SCALE GENOMIC DNA]</scope>
    <source>
        <strain evidence="3 5">FRB141</strain>
    </source>
</reference>
<dbReference type="EMBL" id="CGIG01000001">
    <property type="protein sequence ID" value="CPR16763.1"/>
    <property type="molecule type" value="Genomic_DNA"/>
</dbReference>
<evidence type="ECO:0008006" key="6">
    <source>
        <dbReference type="Google" id="ProtNLM"/>
    </source>
</evidence>
<keyword evidence="1" id="KW-1133">Transmembrane helix</keyword>
<dbReference type="AlphaFoldDB" id="A0A0G4JVT1"/>
<gene>
    <name evidence="3" type="ORF">BIY26_06570</name>
    <name evidence="2" type="ORF">BN1221_02263c</name>
</gene>
<feature type="transmembrane region" description="Helical" evidence="1">
    <location>
        <begin position="31"/>
        <end position="49"/>
    </location>
</feature>
<dbReference type="Proteomes" id="UP000044377">
    <property type="component" value="Unassembled WGS sequence"/>
</dbReference>
<keyword evidence="1" id="KW-0472">Membrane</keyword>
<name>A0A0G4JVT1_9GAMM</name>
<reference evidence="2" key="1">
    <citation type="submission" date="2015-01" db="EMBL/GenBank/DDBJ databases">
        <authorList>
            <person name="Xiang T."/>
            <person name="Song Y."/>
            <person name="Huang L."/>
            <person name="Wang B."/>
            <person name="Wu P."/>
        </authorList>
    </citation>
    <scope>NUCLEOTIDE SEQUENCE [LARGE SCALE GENOMIC DNA]</scope>
    <source>
        <strain evidence="2">OBR1</strain>
    </source>
</reference>
<protein>
    <recommendedName>
        <fullName evidence="6">DUF485 domain-containing protein</fullName>
    </recommendedName>
</protein>
<proteinExistence type="predicted"/>
<keyword evidence="4" id="KW-1185">Reference proteome</keyword>
<dbReference type="PANTHER" id="PTHR38441">
    <property type="entry name" value="INTEGRAL MEMBRANE PROTEIN-RELATED"/>
    <property type="match status" value="1"/>
</dbReference>
<evidence type="ECO:0000313" key="4">
    <source>
        <dbReference type="Proteomes" id="UP000044377"/>
    </source>
</evidence>
<dbReference type="GeneID" id="70909473"/>
<dbReference type="Proteomes" id="UP000285972">
    <property type="component" value="Unassembled WGS sequence"/>
</dbReference>
<dbReference type="RefSeq" id="WP_048637368.1">
    <property type="nucleotide sequence ID" value="NZ_CGIG01000001.1"/>
</dbReference>
<reference evidence="4" key="2">
    <citation type="submission" date="2015-01" db="EMBL/GenBank/DDBJ databases">
        <authorList>
            <person name="Paterson Steve"/>
        </authorList>
    </citation>
    <scope>NUCLEOTIDE SEQUENCE [LARGE SCALE GENOMIC DNA]</scope>
    <source>
        <strain evidence="4">OBR1</strain>
    </source>
</reference>
<keyword evidence="1" id="KW-0812">Transmembrane</keyword>
<evidence type="ECO:0000313" key="5">
    <source>
        <dbReference type="Proteomes" id="UP000285972"/>
    </source>
</evidence>
<dbReference type="OrthoDB" id="6555969at2"/>
<accession>A0A0G4JVT1</accession>
<evidence type="ECO:0000256" key="1">
    <source>
        <dbReference type="SAM" id="Phobius"/>
    </source>
</evidence>
<dbReference type="Pfam" id="PF04341">
    <property type="entry name" value="DUF485"/>
    <property type="match status" value="1"/>
</dbReference>
<dbReference type="EMBL" id="MJLX01000012">
    <property type="protein sequence ID" value="RLM27139.1"/>
    <property type="molecule type" value="Genomic_DNA"/>
</dbReference>
<dbReference type="InterPro" id="IPR007436">
    <property type="entry name" value="DUF485"/>
</dbReference>
<dbReference type="PANTHER" id="PTHR38441:SF1">
    <property type="entry name" value="MEMBRANE PROTEIN"/>
    <property type="match status" value="1"/>
</dbReference>
<feature type="transmembrane region" description="Helical" evidence="1">
    <location>
        <begin position="69"/>
        <end position="88"/>
    </location>
</feature>
<dbReference type="KEGG" id="bgj:AWC36_21875"/>
<organism evidence="2 4">
    <name type="scientific">Brenneria goodwinii</name>
    <dbReference type="NCBI Taxonomy" id="1109412"/>
    <lineage>
        <taxon>Bacteria</taxon>
        <taxon>Pseudomonadati</taxon>
        <taxon>Pseudomonadota</taxon>
        <taxon>Gammaproteobacteria</taxon>
        <taxon>Enterobacterales</taxon>
        <taxon>Pectobacteriaceae</taxon>
        <taxon>Brenneria</taxon>
    </lineage>
</organism>
<sequence>MSNKDSTQSYSWDEIYQHKNYKEMVIKKQSAIIKLLIISLIFFFSIPFMNSFFPDLMKVKIAGAVNIGLVWAILQYPLGGLIACRYAVKMRHFDRESKKLSQFLDGYKNEETNKHIA</sequence>